<dbReference type="GeneID" id="93133704"/>
<gene>
    <name evidence="1" type="ORF">I6H88_02215</name>
</gene>
<dbReference type="AlphaFoldDB" id="A0A7T7V070"/>
<dbReference type="EMBL" id="CP067018">
    <property type="protein sequence ID" value="QQN59421.1"/>
    <property type="molecule type" value="Genomic_DNA"/>
</dbReference>
<evidence type="ECO:0008006" key="3">
    <source>
        <dbReference type="Google" id="ProtNLM"/>
    </source>
</evidence>
<dbReference type="KEGG" id="egm:AYC65_12365"/>
<accession>A0A7T7V070</accession>
<name>A0A7T7V070_9FLAO</name>
<dbReference type="RefSeq" id="WP_034866883.1">
    <property type="nucleotide sequence ID" value="NZ_CAJJUP010000002.1"/>
</dbReference>
<organism evidence="1 2">
    <name type="scientific">Elizabethkingia bruuniana</name>
    <dbReference type="NCBI Taxonomy" id="1756149"/>
    <lineage>
        <taxon>Bacteria</taxon>
        <taxon>Pseudomonadati</taxon>
        <taxon>Bacteroidota</taxon>
        <taxon>Flavobacteriia</taxon>
        <taxon>Flavobacteriales</taxon>
        <taxon>Weeksellaceae</taxon>
        <taxon>Elizabethkingia</taxon>
    </lineage>
</organism>
<dbReference type="Proteomes" id="UP000595426">
    <property type="component" value="Chromosome"/>
</dbReference>
<dbReference type="OrthoDB" id="1263252at2"/>
<protein>
    <recommendedName>
        <fullName evidence="3">Bacteriocin leader domain-containing protein</fullName>
    </recommendedName>
</protein>
<reference evidence="1 2" key="1">
    <citation type="submission" date="2020-12" db="EMBL/GenBank/DDBJ databases">
        <title>FDA dAtabase for Regulatory Grade micrObial Sequences (FDA-ARGOS): Supporting development and validation of Infectious Disease Dx tests.</title>
        <authorList>
            <person name="Kerrigan L."/>
            <person name="Long C."/>
            <person name="Tallon L."/>
            <person name="Sadzewicz L."/>
            <person name="Zhao X."/>
            <person name="Boylan J."/>
            <person name="Ott S."/>
            <person name="Bowen H."/>
            <person name="Vavikolanu K."/>
            <person name="Mehta A."/>
            <person name="Aluvathingal J."/>
            <person name="Nadendla S."/>
            <person name="Yan Y."/>
            <person name="Sichtig H."/>
        </authorList>
    </citation>
    <scope>NUCLEOTIDE SEQUENCE [LARGE SCALE GENOMIC DNA]</scope>
    <source>
        <strain evidence="1 2">FDAARGOS_1031</strain>
    </source>
</reference>
<evidence type="ECO:0000313" key="2">
    <source>
        <dbReference type="Proteomes" id="UP000595426"/>
    </source>
</evidence>
<sequence length="65" mass="6972">MKKLERKTLRNVKGGAVLPGGPEACGDWCFGIWRPCEAEHLACPDGGNDPVFGGNDVYPIGFPVK</sequence>
<proteinExistence type="predicted"/>
<keyword evidence="2" id="KW-1185">Reference proteome</keyword>
<evidence type="ECO:0000313" key="1">
    <source>
        <dbReference type="EMBL" id="QQN59421.1"/>
    </source>
</evidence>